<organism evidence="1">
    <name type="scientific">marine sediment metagenome</name>
    <dbReference type="NCBI Taxonomy" id="412755"/>
    <lineage>
        <taxon>unclassified sequences</taxon>
        <taxon>metagenomes</taxon>
        <taxon>ecological metagenomes</taxon>
    </lineage>
</organism>
<dbReference type="AlphaFoldDB" id="A0A0F9NUU1"/>
<evidence type="ECO:0000313" key="1">
    <source>
        <dbReference type="EMBL" id="KKN21609.1"/>
    </source>
</evidence>
<name>A0A0F9NUU1_9ZZZZ</name>
<protein>
    <submittedName>
        <fullName evidence="1">Uncharacterized protein</fullName>
    </submittedName>
</protein>
<sequence>MGRKDLLDRWHHWNELYITACKSGQKKAAKEAACMREQFRQQMDKGDQMNIGNIKTKDDVHEYLRETKNDLRGKAGEVLTNVVYKWCAAKAEKPEELLHLKVGELDEVLPSLRFLIAREYLTAYCKVGEMYIQRMYIDTLTIAQFRHDTYLTPNPHRLHRLVVGLTTNLIMEIAMQAHHLAQFEERVADEAGKVDVELIETAILNSWNEYSFHLSKGRATVVVSNVGVTLHIEPCVLKVHNLIAELLELEMKSIVKDTKYILSIDWPYLISRAKKLAGGA</sequence>
<reference evidence="1" key="1">
    <citation type="journal article" date="2015" name="Nature">
        <title>Complex archaea that bridge the gap between prokaryotes and eukaryotes.</title>
        <authorList>
            <person name="Spang A."/>
            <person name="Saw J.H."/>
            <person name="Jorgensen S.L."/>
            <person name="Zaremba-Niedzwiedzka K."/>
            <person name="Martijn J."/>
            <person name="Lind A.E."/>
            <person name="van Eijk R."/>
            <person name="Schleper C."/>
            <person name="Guy L."/>
            <person name="Ettema T.J."/>
        </authorList>
    </citation>
    <scope>NUCLEOTIDE SEQUENCE</scope>
</reference>
<dbReference type="EMBL" id="LAZR01003132">
    <property type="protein sequence ID" value="KKN21609.1"/>
    <property type="molecule type" value="Genomic_DNA"/>
</dbReference>
<gene>
    <name evidence="1" type="ORF">LCGC14_0923510</name>
</gene>
<comment type="caution">
    <text evidence="1">The sequence shown here is derived from an EMBL/GenBank/DDBJ whole genome shotgun (WGS) entry which is preliminary data.</text>
</comment>
<accession>A0A0F9NUU1</accession>
<proteinExistence type="predicted"/>